<organism evidence="2 3">
    <name type="scientific">Coniochaeta hoffmannii</name>
    <dbReference type="NCBI Taxonomy" id="91930"/>
    <lineage>
        <taxon>Eukaryota</taxon>
        <taxon>Fungi</taxon>
        <taxon>Dikarya</taxon>
        <taxon>Ascomycota</taxon>
        <taxon>Pezizomycotina</taxon>
        <taxon>Sordariomycetes</taxon>
        <taxon>Sordariomycetidae</taxon>
        <taxon>Coniochaetales</taxon>
        <taxon>Coniochaetaceae</taxon>
        <taxon>Coniochaeta</taxon>
    </lineage>
</organism>
<feature type="region of interest" description="Disordered" evidence="1">
    <location>
        <begin position="1"/>
        <end position="57"/>
    </location>
</feature>
<evidence type="ECO:0000313" key="2">
    <source>
        <dbReference type="EMBL" id="KAJ9132137.1"/>
    </source>
</evidence>
<dbReference type="PANTHER" id="PTHR37535">
    <property type="entry name" value="FLUG DOMAIN PROTEIN"/>
    <property type="match status" value="1"/>
</dbReference>
<comment type="caution">
    <text evidence="2">The sequence shown here is derived from an EMBL/GenBank/DDBJ whole genome shotgun (WGS) entry which is preliminary data.</text>
</comment>
<evidence type="ECO:0000313" key="3">
    <source>
        <dbReference type="Proteomes" id="UP001174691"/>
    </source>
</evidence>
<gene>
    <name evidence="2" type="ORF">NKR19_g9405</name>
</gene>
<dbReference type="EMBL" id="JANBVN010000224">
    <property type="protein sequence ID" value="KAJ9132137.1"/>
    <property type="molecule type" value="Genomic_DNA"/>
</dbReference>
<proteinExistence type="predicted"/>
<sequence>MPRLKHTIDGEDDSDSSFSPHDSNLFDSADEDEDSGTEVTDIELCDNPDEGNEDGAAENLAALFDGNAHPPEYYRQGIEEFDEDDLDDGYAPGTREQLDSLEDEWRRFCTSILRSDAKTCFRSVTAATLYKFFDWRLNQKIGKAGRKKKGTKKESSLETGWKQFRLVYERAMGEKLDSKLGRRMRKPLKDLAKKHELSRQRRKNRCMTIDQLKGQIEETLSTTEKSFELGEIRILAVLFLLLLAPEGARPTSILRLRFGDIRIMLVRDPEGGPPIIASRFTLEFTKTYLGDKDANTFTVPEAIFDPSLLLSPHIFLLGVLFRHHAFRAPNLVCPAQLDNLKIHPGELELPVPLRKDLDDVCIFRRAIKTLTGYELSPTEAITYGMMASWIKTVGEILGLETGPILYSLRYNAANEFDQSANVSDALRNLMLGHASSDPFRKHYLGREINVDTWAILRGRTPQQALLKQICSVGHSISKRRPLHLTPAQSASIDAHPLVKKLTERLPRLQPGSPRYAKTRRELRNTKQTLKRTRRQQVRAEWTESQAVEDIERQLQGAGFAEFVRIERSRPQLPAQKRLLAALTAPVETTLEGYYRRRDNAIEAIAAYCQVQEGQSARRAAHSTTRGAGDASMGAPTRTRACSSVCKPSEETPALLAAMSVFVEDAKERPKRCFLCVGEALSREPDDPSVQALIREFYTSSDLTKHFQRRHLNQLSPGVKPVCLVCSLNLSNKKHLQTHALLVHGTRSREE</sequence>
<name>A0AA38RAA4_9PEZI</name>
<dbReference type="PANTHER" id="PTHR37535:SF2">
    <property type="entry name" value="FINGER DOMAIN PROTEIN, PUTATIVE (AFU_ORTHOLOGUE AFUA_6G09300)-RELATED"/>
    <property type="match status" value="1"/>
</dbReference>
<feature type="compositionally biased region" description="Acidic residues" evidence="1">
    <location>
        <begin position="28"/>
        <end position="56"/>
    </location>
</feature>
<dbReference type="Pfam" id="PF11917">
    <property type="entry name" value="DUF3435"/>
    <property type="match status" value="1"/>
</dbReference>
<reference evidence="2" key="1">
    <citation type="submission" date="2022-07" db="EMBL/GenBank/DDBJ databases">
        <title>Fungi with potential for degradation of polypropylene.</title>
        <authorList>
            <person name="Gostincar C."/>
        </authorList>
    </citation>
    <scope>NUCLEOTIDE SEQUENCE</scope>
    <source>
        <strain evidence="2">EXF-13287</strain>
    </source>
</reference>
<dbReference type="InterPro" id="IPR021842">
    <property type="entry name" value="DUF3435"/>
</dbReference>
<dbReference type="Proteomes" id="UP001174691">
    <property type="component" value="Unassembled WGS sequence"/>
</dbReference>
<protein>
    <submittedName>
        <fullName evidence="2">C2H2 finger domain protein</fullName>
    </submittedName>
</protein>
<keyword evidence="3" id="KW-1185">Reference proteome</keyword>
<accession>A0AA38RAA4</accession>
<dbReference type="AlphaFoldDB" id="A0AA38RAA4"/>
<evidence type="ECO:0000256" key="1">
    <source>
        <dbReference type="SAM" id="MobiDB-lite"/>
    </source>
</evidence>